<feature type="compositionally biased region" description="Basic and acidic residues" evidence="1">
    <location>
        <begin position="11"/>
        <end position="21"/>
    </location>
</feature>
<dbReference type="EMBL" id="JBGBPQ010000002">
    <property type="protein sequence ID" value="KAL1528698.1"/>
    <property type="molecule type" value="Genomic_DNA"/>
</dbReference>
<dbReference type="AlphaFoldDB" id="A0AB34K5W9"/>
<name>A0AB34K5W9_PRYPA</name>
<reference evidence="3 4" key="1">
    <citation type="journal article" date="2024" name="Science">
        <title>Giant polyketide synthase enzymes in the biosynthesis of giant marine polyether toxins.</title>
        <authorList>
            <person name="Fallon T.R."/>
            <person name="Shende V.V."/>
            <person name="Wierzbicki I.H."/>
            <person name="Pendleton A.L."/>
            <person name="Watervoot N.F."/>
            <person name="Auber R.P."/>
            <person name="Gonzalez D.J."/>
            <person name="Wisecaver J.H."/>
            <person name="Moore B.S."/>
        </authorList>
    </citation>
    <scope>NUCLEOTIDE SEQUENCE [LARGE SCALE GENOMIC DNA]</scope>
    <source>
        <strain evidence="3 4">12B1</strain>
    </source>
</reference>
<keyword evidence="2" id="KW-1133">Transmembrane helix</keyword>
<keyword evidence="4" id="KW-1185">Reference proteome</keyword>
<evidence type="ECO:0008006" key="5">
    <source>
        <dbReference type="Google" id="ProtNLM"/>
    </source>
</evidence>
<gene>
    <name evidence="3" type="ORF">AB1Y20_010032</name>
</gene>
<proteinExistence type="predicted"/>
<comment type="caution">
    <text evidence="3">The sequence shown here is derived from an EMBL/GenBank/DDBJ whole genome shotgun (WGS) entry which is preliminary data.</text>
</comment>
<feature type="transmembrane region" description="Helical" evidence="2">
    <location>
        <begin position="57"/>
        <end position="80"/>
    </location>
</feature>
<sequence length="801" mass="88872">MGPHPQAVLWEDARPPGGERRSKPRWPWGGRARESRRKFQRLPVTDTEVEPRRMRPMCCVCTCIALGFVFGTASAVLITLSPFQTSLLRAMASVADQVNAAASRGMPPEEASRHVAALASTYPYSLRPTGTTVEAARSGSAHLAAQKVVDRLNARYQDGWGRQSAVDLAHAGVLLHQFDTIDERDPAKASGRSWLLSVEEPQWSDRISATLINSQIRPSGSLPLYSNVQSGLVFRPEATRVLCSYPKDGSTQSDRVCNPPGVSDHCLPGCSYHGRLTWCSNGGEKNCAWPPAQLADMLSAQEAMHNSGPTDRYNEVIVDAEFFSSHLPDAVEAIFFIGFDSSEHCESENHWANVRGNGRKNHCENYARLAHQHFLDRFQLNSDDVPLLRLDAFASDTPFSLSDAPSTTTITATGETIELVCLTDLRASSVYISNGFRPQLWVYEGQGNFATLKKTRPAESSREPQWSDTICISLLPRRDGRVCFDIRAADTPPSDPQLLHFGCTTVITANSVDMSLTVVLNAFSIKNKPHAAVHFSVRRASPPSPPSPPTPPFSQLSPSPCTSAWCSIFDSWLDDPNSKFMRLWGASGWILRARGQRSCWDDLGGARFFDDALAGTKCNRNWMEGAYGSEGDRPNFDAPAPALLGFDSTIWEYCSRHVGIYHFDGFSHTELAARCIRSHNNILRMVSGEWGWNMCQNLVWQLCAVQGRLPGQAGRLLHFATAPKELQLHEWEHPTSWPCENGRCPTGKYSVGDVFFAEIAVFRWICRNTATLFQVDSGVMMECDMDMSAFHHLKDRLLMVT</sequence>
<evidence type="ECO:0000256" key="2">
    <source>
        <dbReference type="SAM" id="Phobius"/>
    </source>
</evidence>
<keyword evidence="2" id="KW-0472">Membrane</keyword>
<keyword evidence="2" id="KW-0812">Transmembrane</keyword>
<evidence type="ECO:0000256" key="1">
    <source>
        <dbReference type="SAM" id="MobiDB-lite"/>
    </source>
</evidence>
<evidence type="ECO:0000313" key="3">
    <source>
        <dbReference type="EMBL" id="KAL1528698.1"/>
    </source>
</evidence>
<feature type="region of interest" description="Disordered" evidence="1">
    <location>
        <begin position="537"/>
        <end position="556"/>
    </location>
</feature>
<organism evidence="3 4">
    <name type="scientific">Prymnesium parvum</name>
    <name type="common">Toxic golden alga</name>
    <dbReference type="NCBI Taxonomy" id="97485"/>
    <lineage>
        <taxon>Eukaryota</taxon>
        <taxon>Haptista</taxon>
        <taxon>Haptophyta</taxon>
        <taxon>Prymnesiophyceae</taxon>
        <taxon>Prymnesiales</taxon>
        <taxon>Prymnesiaceae</taxon>
        <taxon>Prymnesium</taxon>
    </lineage>
</organism>
<feature type="region of interest" description="Disordered" evidence="1">
    <location>
        <begin position="1"/>
        <end position="32"/>
    </location>
</feature>
<accession>A0AB34K5W9</accession>
<feature type="compositionally biased region" description="Pro residues" evidence="1">
    <location>
        <begin position="542"/>
        <end position="552"/>
    </location>
</feature>
<dbReference type="Proteomes" id="UP001515480">
    <property type="component" value="Unassembled WGS sequence"/>
</dbReference>
<protein>
    <recommendedName>
        <fullName evidence="5">C2 domain-containing protein</fullName>
    </recommendedName>
</protein>
<evidence type="ECO:0000313" key="4">
    <source>
        <dbReference type="Proteomes" id="UP001515480"/>
    </source>
</evidence>